<accession>A0A1W1HCK4</accession>
<protein>
    <submittedName>
        <fullName evidence="1">Transposase</fullName>
    </submittedName>
</protein>
<keyword evidence="2" id="KW-1185">Reference proteome</keyword>
<name>A0A1W1HCK4_9BACT</name>
<evidence type="ECO:0000313" key="1">
    <source>
        <dbReference type="EMBL" id="SLM30217.1"/>
    </source>
</evidence>
<organism evidence="1 2">
    <name type="scientific">Desulfamplus magnetovallimortis</name>
    <dbReference type="NCBI Taxonomy" id="1246637"/>
    <lineage>
        <taxon>Bacteria</taxon>
        <taxon>Pseudomonadati</taxon>
        <taxon>Thermodesulfobacteriota</taxon>
        <taxon>Desulfobacteria</taxon>
        <taxon>Desulfobacterales</taxon>
        <taxon>Desulfobacteraceae</taxon>
        <taxon>Desulfamplus</taxon>
    </lineage>
</organism>
<dbReference type="Pfam" id="PF13565">
    <property type="entry name" value="HTH_32"/>
    <property type="match status" value="1"/>
</dbReference>
<dbReference type="RefSeq" id="WP_281255677.1">
    <property type="nucleotide sequence ID" value="NZ_LT828558.1"/>
</dbReference>
<dbReference type="EMBL" id="FWEV01000130">
    <property type="protein sequence ID" value="SLM30217.1"/>
    <property type="molecule type" value="Genomic_DNA"/>
</dbReference>
<reference evidence="1 2" key="1">
    <citation type="submission" date="2017-03" db="EMBL/GenBank/DDBJ databases">
        <authorList>
            <person name="Afonso C.L."/>
            <person name="Miller P.J."/>
            <person name="Scott M.A."/>
            <person name="Spackman E."/>
            <person name="Goraichik I."/>
            <person name="Dimitrov K.M."/>
            <person name="Suarez D.L."/>
            <person name="Swayne D.E."/>
        </authorList>
    </citation>
    <scope>NUCLEOTIDE SEQUENCE [LARGE SCALE GENOMIC DNA]</scope>
    <source>
        <strain evidence="1">PRJEB14757</strain>
    </source>
</reference>
<dbReference type="Proteomes" id="UP000191931">
    <property type="component" value="Unassembled WGS sequence"/>
</dbReference>
<evidence type="ECO:0000313" key="2">
    <source>
        <dbReference type="Proteomes" id="UP000191931"/>
    </source>
</evidence>
<dbReference type="STRING" id="1246637.MTBBW1_2150002"/>
<dbReference type="SUPFAM" id="SSF46689">
    <property type="entry name" value="Homeodomain-like"/>
    <property type="match status" value="1"/>
</dbReference>
<sequence length="148" mass="17426">MTLNEETVRKWLYRYKHHGFPGLEDKTRSDEGKFDIPKEVAEALFELRKEHPRWTTAQMIRHLAANGIWNGKKPSRSSFYRFVQSHNLNRDPHLETHAAVKPFAFDHFGQLWLADFMHGPKVWTGKKKKKSILHVVMDDSTRYIVPDA</sequence>
<proteinExistence type="predicted"/>
<gene>
    <name evidence="1" type="ORF">MTBBW1_2150002</name>
</gene>
<dbReference type="InterPro" id="IPR009057">
    <property type="entry name" value="Homeodomain-like_sf"/>
</dbReference>
<dbReference type="AlphaFoldDB" id="A0A1W1HCK4"/>